<reference evidence="2 3" key="1">
    <citation type="submission" date="2024-06" db="EMBL/GenBank/DDBJ databases">
        <authorList>
            <person name="Li F."/>
        </authorList>
    </citation>
    <scope>NUCLEOTIDE SEQUENCE [LARGE SCALE GENOMIC DNA]</scope>
    <source>
        <strain evidence="2 3">GXAS 311</strain>
    </source>
</reference>
<evidence type="ECO:0000313" key="2">
    <source>
        <dbReference type="EMBL" id="MET1253778.1"/>
    </source>
</evidence>
<name>A0ABV2BPW2_9GAMM</name>
<dbReference type="InterPro" id="IPR016181">
    <property type="entry name" value="Acyl_CoA_acyltransferase"/>
</dbReference>
<dbReference type="PANTHER" id="PTHR43610">
    <property type="entry name" value="BLL6696 PROTEIN"/>
    <property type="match status" value="1"/>
</dbReference>
<dbReference type="Pfam" id="PF13302">
    <property type="entry name" value="Acetyltransf_3"/>
    <property type="match status" value="1"/>
</dbReference>
<keyword evidence="2" id="KW-0808">Transferase</keyword>
<dbReference type="EMBL" id="JBEVCJ010000001">
    <property type="protein sequence ID" value="MET1253778.1"/>
    <property type="molecule type" value="Genomic_DNA"/>
</dbReference>
<dbReference type="InterPro" id="IPR000182">
    <property type="entry name" value="GNAT_dom"/>
</dbReference>
<keyword evidence="3" id="KW-1185">Reference proteome</keyword>
<evidence type="ECO:0000313" key="3">
    <source>
        <dbReference type="Proteomes" id="UP001548189"/>
    </source>
</evidence>
<sequence>MQNWVTPVTLKSELITLRQLEPGDKEQLLAAAKDGNLSDLWFTGVPNESSIDNVLAKAFGALQSGEEFPFVVVHNSTGKIIGSSRYCQIDSINRRLEIGYTWYAKSFQKTDVNTQAKLLLLQHAFEALNAIAVEFQTHWFNFNSRQAILRLGAKQDGVRRNHRIMPDGSFRDTVIFSIIQSEWLGVKANLEFKLKQHNK</sequence>
<dbReference type="EC" id="2.-.-.-" evidence="2"/>
<organism evidence="2 3">
    <name type="scientific">Aliikangiella maris</name>
    <dbReference type="NCBI Taxonomy" id="3162458"/>
    <lineage>
        <taxon>Bacteria</taxon>
        <taxon>Pseudomonadati</taxon>
        <taxon>Pseudomonadota</taxon>
        <taxon>Gammaproteobacteria</taxon>
        <taxon>Oceanospirillales</taxon>
        <taxon>Pleioneaceae</taxon>
        <taxon>Aliikangiella</taxon>
    </lineage>
</organism>
<evidence type="ECO:0000259" key="1">
    <source>
        <dbReference type="Pfam" id="PF13302"/>
    </source>
</evidence>
<dbReference type="GO" id="GO:0016740">
    <property type="term" value="F:transferase activity"/>
    <property type="evidence" value="ECO:0007669"/>
    <property type="project" value="UniProtKB-KW"/>
</dbReference>
<accession>A0ABV2BPW2</accession>
<dbReference type="Proteomes" id="UP001548189">
    <property type="component" value="Unassembled WGS sequence"/>
</dbReference>
<dbReference type="RefSeq" id="WP_353873320.1">
    <property type="nucleotide sequence ID" value="NZ_JBEVCJ010000001.1"/>
</dbReference>
<protein>
    <submittedName>
        <fullName evidence="2">GNAT family protein</fullName>
        <ecNumber evidence="2">2.-.-.-</ecNumber>
    </submittedName>
</protein>
<proteinExistence type="predicted"/>
<feature type="domain" description="N-acetyltransferase" evidence="1">
    <location>
        <begin position="15"/>
        <end position="154"/>
    </location>
</feature>
<gene>
    <name evidence="2" type="ORF">ABVT43_01445</name>
</gene>
<dbReference type="SUPFAM" id="SSF55729">
    <property type="entry name" value="Acyl-CoA N-acyltransferases (Nat)"/>
    <property type="match status" value="1"/>
</dbReference>
<dbReference type="Gene3D" id="3.40.630.30">
    <property type="match status" value="1"/>
</dbReference>
<dbReference type="PANTHER" id="PTHR43610:SF1">
    <property type="entry name" value="N-ACETYLTRANSFERASE DOMAIN-CONTAINING PROTEIN"/>
    <property type="match status" value="1"/>
</dbReference>
<comment type="caution">
    <text evidence="2">The sequence shown here is derived from an EMBL/GenBank/DDBJ whole genome shotgun (WGS) entry which is preliminary data.</text>
</comment>